<dbReference type="Gene3D" id="1.25.40.20">
    <property type="entry name" value="Ankyrin repeat-containing domain"/>
    <property type="match status" value="4"/>
</dbReference>
<feature type="repeat" description="ANK" evidence="3">
    <location>
        <begin position="1324"/>
        <end position="1356"/>
    </location>
</feature>
<dbReference type="PROSITE" id="PS50088">
    <property type="entry name" value="ANK_REPEAT"/>
    <property type="match status" value="5"/>
</dbReference>
<feature type="repeat" description="ANK" evidence="3">
    <location>
        <begin position="993"/>
        <end position="1025"/>
    </location>
</feature>
<dbReference type="Pfam" id="PF24883">
    <property type="entry name" value="NPHP3_N"/>
    <property type="match status" value="1"/>
</dbReference>
<dbReference type="Pfam" id="PF12796">
    <property type="entry name" value="Ank_2"/>
    <property type="match status" value="4"/>
</dbReference>
<dbReference type="PROSITE" id="PS50297">
    <property type="entry name" value="ANK_REP_REGION"/>
    <property type="match status" value="3"/>
</dbReference>
<dbReference type="PANTHER" id="PTHR24198">
    <property type="entry name" value="ANKYRIN REPEAT AND PROTEIN KINASE DOMAIN-CONTAINING PROTEIN"/>
    <property type="match status" value="1"/>
</dbReference>
<evidence type="ECO:0000256" key="3">
    <source>
        <dbReference type="PROSITE-ProRule" id="PRU00023"/>
    </source>
</evidence>
<dbReference type="SMART" id="SM00248">
    <property type="entry name" value="ANK"/>
    <property type="match status" value="12"/>
</dbReference>
<dbReference type="InterPro" id="IPR002110">
    <property type="entry name" value="Ankyrin_rpt"/>
</dbReference>
<dbReference type="PANTHER" id="PTHR24198:SF165">
    <property type="entry name" value="ANKYRIN REPEAT-CONTAINING PROTEIN-RELATED"/>
    <property type="match status" value="1"/>
</dbReference>
<feature type="repeat" description="ANK" evidence="3">
    <location>
        <begin position="945"/>
        <end position="973"/>
    </location>
</feature>
<feature type="domain" description="GPI inositol-deacylase winged helix" evidence="4">
    <location>
        <begin position="408"/>
        <end position="491"/>
    </location>
</feature>
<reference evidence="6 7" key="1">
    <citation type="submission" date="2024-06" db="EMBL/GenBank/DDBJ databases">
        <title>Complete genome of Phlyctema vagabunda strain 19-DSS-EL-015.</title>
        <authorList>
            <person name="Fiorenzani C."/>
        </authorList>
    </citation>
    <scope>NUCLEOTIDE SEQUENCE [LARGE SCALE GENOMIC DNA]</scope>
    <source>
        <strain evidence="6 7">19-DSS-EL-015</strain>
    </source>
</reference>
<organism evidence="6 7">
    <name type="scientific">Phlyctema vagabunda</name>
    <dbReference type="NCBI Taxonomy" id="108571"/>
    <lineage>
        <taxon>Eukaryota</taxon>
        <taxon>Fungi</taxon>
        <taxon>Dikarya</taxon>
        <taxon>Ascomycota</taxon>
        <taxon>Pezizomycotina</taxon>
        <taxon>Leotiomycetes</taxon>
        <taxon>Helotiales</taxon>
        <taxon>Dermateaceae</taxon>
        <taxon>Phlyctema</taxon>
    </lineage>
</organism>
<keyword evidence="2 3" id="KW-0040">ANK repeat</keyword>
<accession>A0ABR4PPH2</accession>
<dbReference type="SUPFAM" id="SSF48403">
    <property type="entry name" value="Ankyrin repeat"/>
    <property type="match status" value="2"/>
</dbReference>
<evidence type="ECO:0000313" key="7">
    <source>
        <dbReference type="Proteomes" id="UP001629113"/>
    </source>
</evidence>
<protein>
    <recommendedName>
        <fullName evidence="8">Ankyrin</fullName>
    </recommendedName>
</protein>
<name>A0ABR4PPH2_9HELO</name>
<evidence type="ECO:0000313" key="6">
    <source>
        <dbReference type="EMBL" id="KAL3425249.1"/>
    </source>
</evidence>
<dbReference type="InterPro" id="IPR036770">
    <property type="entry name" value="Ankyrin_rpt-contain_sf"/>
</dbReference>
<feature type="repeat" description="ANK" evidence="3">
    <location>
        <begin position="1071"/>
        <end position="1103"/>
    </location>
</feature>
<gene>
    <name evidence="6" type="ORF">PVAG01_02040</name>
</gene>
<dbReference type="Pfam" id="PF00023">
    <property type="entry name" value="Ank"/>
    <property type="match status" value="1"/>
</dbReference>
<keyword evidence="1" id="KW-0677">Repeat</keyword>
<keyword evidence="7" id="KW-1185">Reference proteome</keyword>
<dbReference type="InterPro" id="IPR054471">
    <property type="entry name" value="GPIID_WHD"/>
</dbReference>
<sequence>YQRIFSQSKHPRLSEALANTYLDIIELCIQFRTLIKAQEKSTLRRVIQPLSSDVEKQSKDAEAKFRAHRKTVEREAETCHMIEAAEVRAIVLRDRQLQEMNDRAANKKRLLLVLSTTNSKEKHEKLKSIRHQRTGDWIFSSSEYKRWRHLSSTSVLCCFGIRRSSVLGVIDSILKVSLSSPKSKTLAFHYCDHADKRTLEPVQIFGSRIRSIFEDREIPSAIREMIVKTYKEGERSPEILEVLDILFQSTDVFDEVTIAIDGIDEAREEDRQIIYEALNTLTKRNLSLKLFVSCREDVALSICSVASACFRLEVCEAVISTDIEGYTRDSIKTLLAREKIVLRNLDLKEDIVTALINGAKGMFLWVKFHFDDLCNAESDAEIKSLLQNLPKDLAETYDRLFSRIIGKDRQHLVKQIFQWIICARRPLKVDEICEGIGFSIHDKYWDEAKIPTDIFRLVRASGNLVVIDKATRTIQLAHYTVQQYILNDTESAGKFFQFSLKEANELLGEVCVAYLNLSDFGSQLTTFVDNKVTTNMAFIERAVPDFGKVQVSGSPINLTRLSRTLQSKGSRTNIDYGRHIPKKNKPVEHLLTDYRLLKYVRENWLWHTANFAPNGGQKSMRDILFHNLVLQKQLPFSFRPWQSNKDLTLKYCYLEPVGWALVTNHCPLLYILLKTDPKFKPWEYLENAAEWFFLDRTNTHISADMMRRLECCSEERWDAKSIPRQGWLYCKIIDASRRGNRDILELCLRHSSHLSSLKPYRWEQLKSHIAIEAAANNRLDLVKLIVDYTVTIHFTMVWNGEVLNALELAALSGHTLTTSYLFQNGWHASNLLSLNAGSGLKHLRHAADGRNAEVYEALLNILILPITALGYSDLREGILGIFIFTAMAGYLSLVKIGCHHGLDPLEADGGRYCAYMRAIRNGRLDMVVYLLSRGCGVNNNAEGLPLTMAASMGHLEIAQILIAHGADPFSNSSDAENLTYVADDSHNRFSIEISPTPLYAAAVNGHLEMVKYLLACGAGSDILSPTGLLVQDTPRLGSRQGKTTQKRRRLLYSDMRAYEIQRIQSIIDVAHWQRPLAGAALNGRKEIVELLLRTQLEIDAKDSNKDTTLFLAAIMGHAEIVKLLHGAGAIAGFGSSALDQLMACVVDPARIEALRLLLDLGVSPSIISESKETAFSLATTKGSVQALEMLLSNQIRIGSMLEFRNTHGRTPLLAACNQGGVRAVSVLLDAGANINVEDSSQNSPLLLATRARSIELAEFLLSKRVMVDAKKPENPAPVATACAKGLTEIVIKLLAHKADANCWLPGSHFLELGILAPKYGLKMINVTALMAAVINGLMEIVDSLINADANVNVKEVMGRTVMMYSIIAGSVEIASRLV</sequence>
<dbReference type="Pfam" id="PF22939">
    <property type="entry name" value="WHD_GPIID"/>
    <property type="match status" value="1"/>
</dbReference>
<evidence type="ECO:0000259" key="4">
    <source>
        <dbReference type="Pfam" id="PF22939"/>
    </source>
</evidence>
<evidence type="ECO:0000256" key="1">
    <source>
        <dbReference type="ARBA" id="ARBA00022737"/>
    </source>
</evidence>
<dbReference type="InterPro" id="IPR056884">
    <property type="entry name" value="NPHP3-like_N"/>
</dbReference>
<dbReference type="Proteomes" id="UP001629113">
    <property type="component" value="Unassembled WGS sequence"/>
</dbReference>
<dbReference type="SUPFAM" id="SSF140860">
    <property type="entry name" value="Pseudo ankyrin repeat-like"/>
    <property type="match status" value="1"/>
</dbReference>
<feature type="non-terminal residue" evidence="6">
    <location>
        <position position="1"/>
    </location>
</feature>
<evidence type="ECO:0008006" key="8">
    <source>
        <dbReference type="Google" id="ProtNLM"/>
    </source>
</evidence>
<evidence type="ECO:0000256" key="2">
    <source>
        <dbReference type="ARBA" id="ARBA00023043"/>
    </source>
</evidence>
<evidence type="ECO:0000259" key="5">
    <source>
        <dbReference type="Pfam" id="PF24883"/>
    </source>
</evidence>
<feature type="domain" description="Nephrocystin 3-like N-terminal" evidence="5">
    <location>
        <begin position="134"/>
        <end position="295"/>
    </location>
</feature>
<comment type="caution">
    <text evidence="6">The sequence shown here is derived from an EMBL/GenBank/DDBJ whole genome shotgun (WGS) entry which is preliminary data.</text>
</comment>
<dbReference type="PRINTS" id="PR01415">
    <property type="entry name" value="ANKYRIN"/>
</dbReference>
<dbReference type="EMBL" id="JBFCZG010000002">
    <property type="protein sequence ID" value="KAL3425249.1"/>
    <property type="molecule type" value="Genomic_DNA"/>
</dbReference>
<feature type="repeat" description="ANK" evidence="3">
    <location>
        <begin position="1207"/>
        <end position="1239"/>
    </location>
</feature>
<proteinExistence type="predicted"/>